<gene>
    <name evidence="2" type="ORF">BC739_004345</name>
</gene>
<feature type="compositionally biased region" description="Gly residues" evidence="1">
    <location>
        <begin position="53"/>
        <end position="63"/>
    </location>
</feature>
<dbReference type="EMBL" id="JACJID010000003">
    <property type="protein sequence ID" value="MBA8927139.1"/>
    <property type="molecule type" value="Genomic_DNA"/>
</dbReference>
<evidence type="ECO:0008006" key="4">
    <source>
        <dbReference type="Google" id="ProtNLM"/>
    </source>
</evidence>
<reference evidence="2 3" key="1">
    <citation type="submission" date="2020-08" db="EMBL/GenBank/DDBJ databases">
        <title>Genomic Encyclopedia of Archaeal and Bacterial Type Strains, Phase II (KMG-II): from individual species to whole genera.</title>
        <authorList>
            <person name="Goeker M."/>
        </authorList>
    </citation>
    <scope>NUCLEOTIDE SEQUENCE [LARGE SCALE GENOMIC DNA]</scope>
    <source>
        <strain evidence="2 3">DSM 43850</strain>
    </source>
</reference>
<comment type="caution">
    <text evidence="2">The sequence shown here is derived from an EMBL/GenBank/DDBJ whole genome shotgun (WGS) entry which is preliminary data.</text>
</comment>
<evidence type="ECO:0000313" key="2">
    <source>
        <dbReference type="EMBL" id="MBA8927139.1"/>
    </source>
</evidence>
<feature type="region of interest" description="Disordered" evidence="1">
    <location>
        <begin position="42"/>
        <end position="63"/>
    </location>
</feature>
<evidence type="ECO:0000256" key="1">
    <source>
        <dbReference type="SAM" id="MobiDB-lite"/>
    </source>
</evidence>
<protein>
    <recommendedName>
        <fullName evidence="4">FXSXX-COOH protein</fullName>
    </recommendedName>
</protein>
<evidence type="ECO:0000313" key="3">
    <source>
        <dbReference type="Proteomes" id="UP000517916"/>
    </source>
</evidence>
<sequence length="63" mass="6413">MAHSRAPAGPGAMIVDDAHLRGLCELAGPLASLDRAQLAELAAEQTGRPGRGRAQGSGRGLPR</sequence>
<accession>A0ABR6BJR0</accession>
<name>A0ABR6BJR0_9PSEU</name>
<dbReference type="Proteomes" id="UP000517916">
    <property type="component" value="Unassembled WGS sequence"/>
</dbReference>
<keyword evidence="3" id="KW-1185">Reference proteome</keyword>
<proteinExistence type="predicted"/>
<organism evidence="2 3">
    <name type="scientific">Kutzneria viridogrisea</name>
    <dbReference type="NCBI Taxonomy" id="47990"/>
    <lineage>
        <taxon>Bacteria</taxon>
        <taxon>Bacillati</taxon>
        <taxon>Actinomycetota</taxon>
        <taxon>Actinomycetes</taxon>
        <taxon>Pseudonocardiales</taxon>
        <taxon>Pseudonocardiaceae</taxon>
        <taxon>Kutzneria</taxon>
    </lineage>
</organism>
<dbReference type="RefSeq" id="WP_148309422.1">
    <property type="nucleotide sequence ID" value="NZ_BAAABQ010000057.1"/>
</dbReference>